<reference evidence="1 2" key="1">
    <citation type="submission" date="2016-10" db="EMBL/GenBank/DDBJ databases">
        <authorList>
            <person name="de Groot N.N."/>
        </authorList>
    </citation>
    <scope>NUCLEOTIDE SEQUENCE [LARGE SCALE GENOMIC DNA]</scope>
    <source>
        <strain evidence="1 2">CGMCC 1.9157</strain>
    </source>
</reference>
<accession>A0A1I5FQR2</accession>
<keyword evidence="2" id="KW-1185">Reference proteome</keyword>
<dbReference type="Proteomes" id="UP000199236">
    <property type="component" value="Unassembled WGS sequence"/>
</dbReference>
<name>A0A1I5FQR2_9HYPH</name>
<gene>
    <name evidence="1" type="ORF">SAMN04488056_104164</name>
</gene>
<dbReference type="RefSeq" id="WP_090071634.1">
    <property type="nucleotide sequence ID" value="NZ_FOVR01000004.1"/>
</dbReference>
<dbReference type="STRING" id="655353.SAMN04488056_104164"/>
<dbReference type="OrthoDB" id="10013693at2"/>
<dbReference type="AlphaFoldDB" id="A0A1I5FQR2"/>
<sequence length="112" mass="12743">MSPSVWRALSMQGSFVAGERDLIGTGVKSFKSWLIFVNYLPLKFGTYGDKTNGYFMEQVEAEIDNLRTSVFELKSSLYRADRARMQYQDVSGMSPWLNATATCFLALFFLLI</sequence>
<protein>
    <submittedName>
        <fullName evidence="1">Uncharacterized protein</fullName>
    </submittedName>
</protein>
<evidence type="ECO:0000313" key="1">
    <source>
        <dbReference type="EMBL" id="SFO26075.1"/>
    </source>
</evidence>
<evidence type="ECO:0000313" key="2">
    <source>
        <dbReference type="Proteomes" id="UP000199236"/>
    </source>
</evidence>
<proteinExistence type="predicted"/>
<organism evidence="1 2">
    <name type="scientific">Cohaesibacter marisflavi</name>
    <dbReference type="NCBI Taxonomy" id="655353"/>
    <lineage>
        <taxon>Bacteria</taxon>
        <taxon>Pseudomonadati</taxon>
        <taxon>Pseudomonadota</taxon>
        <taxon>Alphaproteobacteria</taxon>
        <taxon>Hyphomicrobiales</taxon>
        <taxon>Cohaesibacteraceae</taxon>
    </lineage>
</organism>
<dbReference type="EMBL" id="FOVR01000004">
    <property type="protein sequence ID" value="SFO26075.1"/>
    <property type="molecule type" value="Genomic_DNA"/>
</dbReference>